<dbReference type="GO" id="GO:0009055">
    <property type="term" value="F:electron transfer activity"/>
    <property type="evidence" value="ECO:0007669"/>
    <property type="project" value="InterPro"/>
</dbReference>
<dbReference type="Pfam" id="PF04060">
    <property type="entry name" value="FeS"/>
    <property type="match status" value="1"/>
</dbReference>
<dbReference type="InterPro" id="IPR010207">
    <property type="entry name" value="Elect_transpt_cplx_RnfB/RsxB"/>
</dbReference>
<dbReference type="Gene3D" id="3.30.70.20">
    <property type="match status" value="1"/>
</dbReference>
<feature type="compositionally biased region" description="Polar residues" evidence="12">
    <location>
        <begin position="223"/>
        <end position="241"/>
    </location>
</feature>
<evidence type="ECO:0000256" key="8">
    <source>
        <dbReference type="ARBA" id="ARBA00022982"/>
    </source>
</evidence>
<evidence type="ECO:0000256" key="3">
    <source>
        <dbReference type="ARBA" id="ARBA00022485"/>
    </source>
</evidence>
<evidence type="ECO:0000256" key="10">
    <source>
        <dbReference type="ARBA" id="ARBA00023014"/>
    </source>
</evidence>
<dbReference type="PROSITE" id="PS00198">
    <property type="entry name" value="4FE4S_FER_1"/>
    <property type="match status" value="2"/>
</dbReference>
<dbReference type="GO" id="GO:0051539">
    <property type="term" value="F:4 iron, 4 sulfur cluster binding"/>
    <property type="evidence" value="ECO:0007669"/>
    <property type="project" value="UniProtKB-KW"/>
</dbReference>
<keyword evidence="1" id="KW-0813">Transport</keyword>
<dbReference type="PANTHER" id="PTHR42859:SF3">
    <property type="entry name" value="ION-TRANSLOCATING OXIDOREDUCTASE COMPLEX SUBUNIT B"/>
    <property type="match status" value="1"/>
</dbReference>
<dbReference type="Proteomes" id="UP000003009">
    <property type="component" value="Unassembled WGS sequence"/>
</dbReference>
<dbReference type="AlphaFoldDB" id="C4GGY5"/>
<feature type="compositionally biased region" description="Basic and acidic residues" evidence="12">
    <location>
        <begin position="202"/>
        <end position="222"/>
    </location>
</feature>
<sequence>MPTAAQINALLPQTQCRECGFSGCLPYAQAIAGGQAPINLCAPGGAIVIRDLAQLLRQPEIAPAKTQTPALAWIDEAVCIGCTACIRACPVDAIMGASKQMHTVLADECTGCGLCVAPCPVDCIYMRPTAAAPLPQARVLSKDSHAAERFQAAQHAQARYENQTARKQRTEAERKQKAAAYQAKLAAHPRQPENEGNALERNQNEPNKRNEFPKKQNERNELRQNPNEPNKSQHPPKSPSLSPADLIAQAMQRAQKQSNERIVPSNHSDFRQNQIREAQQRATYRRYQRDAQYGTPAEKAAAIEWLRQHKAEQEAREAANQQAA</sequence>
<feature type="domain" description="4Fe-4S ferredoxin-type" evidence="13">
    <location>
        <begin position="70"/>
        <end position="99"/>
    </location>
</feature>
<keyword evidence="8" id="KW-0249">Electron transport</keyword>
<evidence type="ECO:0000256" key="4">
    <source>
        <dbReference type="ARBA" id="ARBA00022519"/>
    </source>
</evidence>
<feature type="region of interest" description="Disordered" evidence="12">
    <location>
        <begin position="145"/>
        <end position="295"/>
    </location>
</feature>
<evidence type="ECO:0000256" key="7">
    <source>
        <dbReference type="ARBA" id="ARBA00022967"/>
    </source>
</evidence>
<accession>C4GGY5</accession>
<dbReference type="InterPro" id="IPR050294">
    <property type="entry name" value="RnfB_subfamily"/>
</dbReference>
<evidence type="ECO:0000256" key="6">
    <source>
        <dbReference type="ARBA" id="ARBA00022737"/>
    </source>
</evidence>
<feature type="compositionally biased region" description="Polar residues" evidence="12">
    <location>
        <begin position="265"/>
        <end position="277"/>
    </location>
</feature>
<dbReference type="SUPFAM" id="SSF54862">
    <property type="entry name" value="4Fe-4S ferredoxins"/>
    <property type="match status" value="1"/>
</dbReference>
<name>C4GGY5_9NEIS</name>
<feature type="domain" description="4Fe-4S" evidence="14">
    <location>
        <begin position="1"/>
        <end position="58"/>
    </location>
</feature>
<organism evidence="15 16">
    <name type="scientific">Kingella oralis ATCC 51147</name>
    <dbReference type="NCBI Taxonomy" id="629741"/>
    <lineage>
        <taxon>Bacteria</taxon>
        <taxon>Pseudomonadati</taxon>
        <taxon>Pseudomonadota</taxon>
        <taxon>Betaproteobacteria</taxon>
        <taxon>Neisseriales</taxon>
        <taxon>Neisseriaceae</taxon>
        <taxon>Kingella</taxon>
    </lineage>
</organism>
<dbReference type="HOGENOM" id="CLU_063448_0_1_4"/>
<keyword evidence="6" id="KW-0677">Repeat</keyword>
<dbReference type="NCBIfam" id="TIGR01944">
    <property type="entry name" value="rnfB"/>
    <property type="match status" value="1"/>
</dbReference>
<keyword evidence="7" id="KW-1278">Translocase</keyword>
<dbReference type="STRING" id="629741.GCWU000324_01404"/>
<evidence type="ECO:0000256" key="2">
    <source>
        <dbReference type="ARBA" id="ARBA00022475"/>
    </source>
</evidence>
<dbReference type="PROSITE" id="PS51379">
    <property type="entry name" value="4FE4S_FER_2"/>
    <property type="match status" value="2"/>
</dbReference>
<dbReference type="EMBL" id="ACJW02000002">
    <property type="protein sequence ID" value="EEP69490.1"/>
    <property type="molecule type" value="Genomic_DNA"/>
</dbReference>
<comment type="caution">
    <text evidence="15">The sequence shown here is derived from an EMBL/GenBank/DDBJ whole genome shotgun (WGS) entry which is preliminary data.</text>
</comment>
<keyword evidence="2" id="KW-1003">Cell membrane</keyword>
<evidence type="ECO:0000256" key="5">
    <source>
        <dbReference type="ARBA" id="ARBA00022723"/>
    </source>
</evidence>
<evidence type="ECO:0000256" key="11">
    <source>
        <dbReference type="ARBA" id="ARBA00023136"/>
    </source>
</evidence>
<dbReference type="Gene3D" id="1.10.15.40">
    <property type="entry name" value="Electron transport complex subunit B, putative Fe-S cluster"/>
    <property type="match status" value="1"/>
</dbReference>
<dbReference type="OrthoDB" id="9789936at2"/>
<keyword evidence="11" id="KW-0472">Membrane</keyword>
<evidence type="ECO:0000259" key="13">
    <source>
        <dbReference type="PROSITE" id="PS51379"/>
    </source>
</evidence>
<dbReference type="PROSITE" id="PS51656">
    <property type="entry name" value="4FE4S"/>
    <property type="match status" value="1"/>
</dbReference>
<protein>
    <submittedName>
        <fullName evidence="15">Electron transport complex, RnfABCDGE type, B subunit</fullName>
    </submittedName>
</protein>
<dbReference type="InterPro" id="IPR007202">
    <property type="entry name" value="4Fe-4S_dom"/>
</dbReference>
<proteinExistence type="predicted"/>
<evidence type="ECO:0000313" key="16">
    <source>
        <dbReference type="Proteomes" id="UP000003009"/>
    </source>
</evidence>
<keyword evidence="16" id="KW-1185">Reference proteome</keyword>
<keyword evidence="4" id="KW-0997">Cell inner membrane</keyword>
<dbReference type="GO" id="GO:0046872">
    <property type="term" value="F:metal ion binding"/>
    <property type="evidence" value="ECO:0007669"/>
    <property type="project" value="UniProtKB-KW"/>
</dbReference>
<evidence type="ECO:0000256" key="9">
    <source>
        <dbReference type="ARBA" id="ARBA00023004"/>
    </source>
</evidence>
<keyword evidence="5" id="KW-0479">Metal-binding</keyword>
<evidence type="ECO:0000313" key="15">
    <source>
        <dbReference type="EMBL" id="EEP69490.1"/>
    </source>
</evidence>
<keyword evidence="10" id="KW-0411">Iron-sulfur</keyword>
<dbReference type="Pfam" id="PF14697">
    <property type="entry name" value="Fer4_21"/>
    <property type="match status" value="1"/>
</dbReference>
<reference evidence="15" key="1">
    <citation type="submission" date="2009-04" db="EMBL/GenBank/DDBJ databases">
        <authorList>
            <person name="Weinstock G."/>
            <person name="Sodergren E."/>
            <person name="Clifton S."/>
            <person name="Fulton L."/>
            <person name="Fulton B."/>
            <person name="Courtney L."/>
            <person name="Fronick C."/>
            <person name="Harrison M."/>
            <person name="Strong C."/>
            <person name="Farmer C."/>
            <person name="Delahaunty K."/>
            <person name="Markovic C."/>
            <person name="Hall O."/>
            <person name="Minx P."/>
            <person name="Tomlinson C."/>
            <person name="Mitreva M."/>
            <person name="Nelson J."/>
            <person name="Hou S."/>
            <person name="Wollam A."/>
            <person name="Pepin K.H."/>
            <person name="Johnson M."/>
            <person name="Bhonagiri V."/>
            <person name="Nash W.E."/>
            <person name="Warren W."/>
            <person name="Chinwalla A."/>
            <person name="Mardis E.R."/>
            <person name="Wilson R.K."/>
        </authorList>
    </citation>
    <scope>NUCLEOTIDE SEQUENCE [LARGE SCALE GENOMIC DNA]</scope>
    <source>
        <strain evidence="15">ATCC 51147</strain>
    </source>
</reference>
<gene>
    <name evidence="15" type="primary">rnfB</name>
    <name evidence="15" type="ORF">GCWU000324_01404</name>
</gene>
<keyword evidence="3" id="KW-0004">4Fe-4S</keyword>
<keyword evidence="9" id="KW-0408">Iron</keyword>
<evidence type="ECO:0000259" key="14">
    <source>
        <dbReference type="PROSITE" id="PS51656"/>
    </source>
</evidence>
<dbReference type="InterPro" id="IPR017896">
    <property type="entry name" value="4Fe4S_Fe-S-bd"/>
</dbReference>
<feature type="domain" description="4Fe-4S ferredoxin-type" evidence="13">
    <location>
        <begin position="100"/>
        <end position="129"/>
    </location>
</feature>
<evidence type="ECO:0000256" key="12">
    <source>
        <dbReference type="SAM" id="MobiDB-lite"/>
    </source>
</evidence>
<dbReference type="PANTHER" id="PTHR42859">
    <property type="entry name" value="OXIDOREDUCTASE"/>
    <property type="match status" value="1"/>
</dbReference>
<dbReference type="InterPro" id="IPR017900">
    <property type="entry name" value="4Fe4S_Fe_S_CS"/>
</dbReference>
<evidence type="ECO:0000256" key="1">
    <source>
        <dbReference type="ARBA" id="ARBA00022448"/>
    </source>
</evidence>